<proteinExistence type="predicted"/>
<sequence>MCKSAVTAQSENIIGVKKCLAVLNGISHTQKPLDQKPFCLTYGMPTSRMKFISSSDT</sequence>
<dbReference type="Proteomes" id="UP000275267">
    <property type="component" value="Unassembled WGS sequence"/>
</dbReference>
<dbReference type="AlphaFoldDB" id="A0A3L6SYR4"/>
<evidence type="ECO:0000313" key="2">
    <source>
        <dbReference type="Proteomes" id="UP000275267"/>
    </source>
</evidence>
<reference evidence="2" key="1">
    <citation type="journal article" date="2019" name="Nat. Commun.">
        <title>The genome of broomcorn millet.</title>
        <authorList>
            <person name="Zou C."/>
            <person name="Miki D."/>
            <person name="Li D."/>
            <person name="Tang Q."/>
            <person name="Xiao L."/>
            <person name="Rajput S."/>
            <person name="Deng P."/>
            <person name="Jia W."/>
            <person name="Huang R."/>
            <person name="Zhang M."/>
            <person name="Sun Y."/>
            <person name="Hu J."/>
            <person name="Fu X."/>
            <person name="Schnable P.S."/>
            <person name="Li F."/>
            <person name="Zhang H."/>
            <person name="Feng B."/>
            <person name="Zhu X."/>
            <person name="Liu R."/>
            <person name="Schnable J.C."/>
            <person name="Zhu J.-K."/>
            <person name="Zhang H."/>
        </authorList>
    </citation>
    <scope>NUCLEOTIDE SEQUENCE [LARGE SCALE GENOMIC DNA]</scope>
</reference>
<accession>A0A3L6SYR4</accession>
<comment type="caution">
    <text evidence="1">The sequence shown here is derived from an EMBL/GenBank/DDBJ whole genome shotgun (WGS) entry which is preliminary data.</text>
</comment>
<keyword evidence="2" id="KW-1185">Reference proteome</keyword>
<protein>
    <submittedName>
        <fullName evidence="1">Uncharacterized protein</fullName>
    </submittedName>
</protein>
<evidence type="ECO:0000313" key="1">
    <source>
        <dbReference type="EMBL" id="RLN28294.1"/>
    </source>
</evidence>
<gene>
    <name evidence="1" type="ORF">C2845_PM05G19080</name>
</gene>
<organism evidence="1 2">
    <name type="scientific">Panicum miliaceum</name>
    <name type="common">Proso millet</name>
    <name type="synonym">Broomcorn millet</name>
    <dbReference type="NCBI Taxonomy" id="4540"/>
    <lineage>
        <taxon>Eukaryota</taxon>
        <taxon>Viridiplantae</taxon>
        <taxon>Streptophyta</taxon>
        <taxon>Embryophyta</taxon>
        <taxon>Tracheophyta</taxon>
        <taxon>Spermatophyta</taxon>
        <taxon>Magnoliopsida</taxon>
        <taxon>Liliopsida</taxon>
        <taxon>Poales</taxon>
        <taxon>Poaceae</taxon>
        <taxon>PACMAD clade</taxon>
        <taxon>Panicoideae</taxon>
        <taxon>Panicodae</taxon>
        <taxon>Paniceae</taxon>
        <taxon>Panicinae</taxon>
        <taxon>Panicum</taxon>
        <taxon>Panicum sect. Panicum</taxon>
    </lineage>
</organism>
<dbReference type="EMBL" id="PQIB02000003">
    <property type="protein sequence ID" value="RLN28294.1"/>
    <property type="molecule type" value="Genomic_DNA"/>
</dbReference>
<name>A0A3L6SYR4_PANMI</name>